<organism evidence="2 3">
    <name type="scientific">Tropicibacter naphthalenivorans</name>
    <dbReference type="NCBI Taxonomy" id="441103"/>
    <lineage>
        <taxon>Bacteria</taxon>
        <taxon>Pseudomonadati</taxon>
        <taxon>Pseudomonadota</taxon>
        <taxon>Alphaproteobacteria</taxon>
        <taxon>Rhodobacterales</taxon>
        <taxon>Roseobacteraceae</taxon>
        <taxon>Tropicibacter</taxon>
    </lineage>
</organism>
<gene>
    <name evidence="2" type="ORF">TRN7648_00239</name>
</gene>
<protein>
    <recommendedName>
        <fullName evidence="4">Aspartate carbamoyltransferase catalytic subunit</fullName>
    </recommendedName>
</protein>
<dbReference type="EMBL" id="CYSE01000001">
    <property type="protein sequence ID" value="CUH75064.1"/>
    <property type="molecule type" value="Genomic_DNA"/>
</dbReference>
<dbReference type="STRING" id="441103.TRN7648_00239"/>
<evidence type="ECO:0000313" key="3">
    <source>
        <dbReference type="Proteomes" id="UP000054935"/>
    </source>
</evidence>
<keyword evidence="1" id="KW-1133">Transmembrane helix</keyword>
<dbReference type="RefSeq" id="WP_058245814.1">
    <property type="nucleotide sequence ID" value="NZ_CYSE01000001.1"/>
</dbReference>
<keyword evidence="3" id="KW-1185">Reference proteome</keyword>
<keyword evidence="1" id="KW-0812">Transmembrane</keyword>
<evidence type="ECO:0000256" key="1">
    <source>
        <dbReference type="SAM" id="Phobius"/>
    </source>
</evidence>
<dbReference type="Proteomes" id="UP000054935">
    <property type="component" value="Unassembled WGS sequence"/>
</dbReference>
<sequence>MTQIQINGSDTTTLRLFHIDLPPQAIERFTVQAGTGEWPLKYGLGATKLRNAFVDVIDIDDLGGMTLSSYLQQAHGVTAAALKDDKPRIDSLRGHVIALPAQAFDGTSQTLTIQTPITHIGTYAEVKPAAKGAPLKSASAKGMLSGGSAPAGRGSSAMLKLIALGVGIVVLLALAAMLR</sequence>
<feature type="transmembrane region" description="Helical" evidence="1">
    <location>
        <begin position="157"/>
        <end position="178"/>
    </location>
</feature>
<evidence type="ECO:0008006" key="4">
    <source>
        <dbReference type="Google" id="ProtNLM"/>
    </source>
</evidence>
<accession>A0A0P1G0P7</accession>
<dbReference type="OrthoDB" id="7875742at2"/>
<evidence type="ECO:0000313" key="2">
    <source>
        <dbReference type="EMBL" id="CUH75064.1"/>
    </source>
</evidence>
<proteinExistence type="predicted"/>
<name>A0A0P1G0P7_9RHOB</name>
<keyword evidence="1" id="KW-0472">Membrane</keyword>
<reference evidence="2 3" key="1">
    <citation type="submission" date="2015-09" db="EMBL/GenBank/DDBJ databases">
        <authorList>
            <consortium name="Swine Surveillance"/>
        </authorList>
    </citation>
    <scope>NUCLEOTIDE SEQUENCE [LARGE SCALE GENOMIC DNA]</scope>
    <source>
        <strain evidence="2 3">CECT 7648</strain>
    </source>
</reference>
<dbReference type="AlphaFoldDB" id="A0A0P1G0P7"/>